<evidence type="ECO:0000313" key="7">
    <source>
        <dbReference type="EMBL" id="TFD27739.1"/>
    </source>
</evidence>
<dbReference type="Proteomes" id="UP000298424">
    <property type="component" value="Unassembled WGS sequence"/>
</dbReference>
<evidence type="ECO:0000259" key="5">
    <source>
        <dbReference type="Pfam" id="PF07992"/>
    </source>
</evidence>
<dbReference type="OrthoDB" id="1145at2"/>
<dbReference type="InterPro" id="IPR050446">
    <property type="entry name" value="FAD-oxidoreductase/Apoptosis"/>
</dbReference>
<sequence length="413" mass="44216">MTENIIIIGGGQSGVQLCDSLRTEGYIGAITLYANETHLPYQRPPLSKDFIAEGADAVALPLRAERFFADRAVDFYPGVSVTSIDLGTKTVTLSDETSTSYTSLVFATGARNRTLTIEGSKLAGIHYLRTLDDATLLRKELAQATRTVVVGAGFIGLEFAAAARQRGLDVTVLEFGPRPMGRVLSEPMSRYFTEAHTRNGISMKLGEGISAFAGDERGRITSAIGTSGTEYPADLVLVGVGVIPNDDLASAAGIDSDNGIIVNATLQTSNPDVFALGDCARYPHAQTGTMTRLESVQNATDQAKTLAKTLTGYPAIYDSLAWFWSQQGPIKLQIAGITDGHDKSVLRGNLQANKFSIYCFRDTALVGVESVNSPADHMTARRVLTNGFPISPEQIADSSFDLKSHLKALEIAE</sequence>
<dbReference type="PANTHER" id="PTHR43557:SF2">
    <property type="entry name" value="RIESKE DOMAIN-CONTAINING PROTEIN-RELATED"/>
    <property type="match status" value="1"/>
</dbReference>
<dbReference type="RefSeq" id="WP_134571724.1">
    <property type="nucleotide sequence ID" value="NZ_SOGT01000005.1"/>
</dbReference>
<protein>
    <submittedName>
        <fullName evidence="7">Pyridine nucleotide-disulfide oxidoreductase</fullName>
    </submittedName>
</protein>
<keyword evidence="2" id="KW-0285">Flavoprotein</keyword>
<dbReference type="PANTHER" id="PTHR43557">
    <property type="entry name" value="APOPTOSIS-INDUCING FACTOR 1"/>
    <property type="match status" value="1"/>
</dbReference>
<comment type="cofactor">
    <cofactor evidence="1">
        <name>FAD</name>
        <dbReference type="ChEBI" id="CHEBI:57692"/>
    </cofactor>
</comment>
<evidence type="ECO:0000256" key="2">
    <source>
        <dbReference type="ARBA" id="ARBA00022630"/>
    </source>
</evidence>
<feature type="domain" description="FAD/NAD(P)-binding" evidence="5">
    <location>
        <begin position="4"/>
        <end position="303"/>
    </location>
</feature>
<dbReference type="SUPFAM" id="SSF51905">
    <property type="entry name" value="FAD/NAD(P)-binding domain"/>
    <property type="match status" value="2"/>
</dbReference>
<dbReference type="Gene3D" id="3.30.390.30">
    <property type="match status" value="1"/>
</dbReference>
<feature type="domain" description="Reductase C-terminal" evidence="6">
    <location>
        <begin position="322"/>
        <end position="405"/>
    </location>
</feature>
<dbReference type="EMBL" id="SOGT01000005">
    <property type="protein sequence ID" value="TFD27739.1"/>
    <property type="molecule type" value="Genomic_DNA"/>
</dbReference>
<reference evidence="7 8" key="1">
    <citation type="submission" date="2019-03" db="EMBL/GenBank/DDBJ databases">
        <title>Genomics of glacier-inhabiting Cryobacterium strains.</title>
        <authorList>
            <person name="Liu Q."/>
            <person name="Xin Y.-H."/>
        </authorList>
    </citation>
    <scope>NUCLEOTIDE SEQUENCE [LARGE SCALE GENOMIC DNA]</scope>
    <source>
        <strain evidence="7 8">TMT1-1</strain>
    </source>
</reference>
<dbReference type="SUPFAM" id="SSF55424">
    <property type="entry name" value="FAD/NAD-linked reductases, dimerisation (C-terminal) domain"/>
    <property type="match status" value="1"/>
</dbReference>
<dbReference type="Gene3D" id="3.50.50.60">
    <property type="entry name" value="FAD/NAD(P)-binding domain"/>
    <property type="match status" value="2"/>
</dbReference>
<dbReference type="Pfam" id="PF14759">
    <property type="entry name" value="Reductase_C"/>
    <property type="match status" value="1"/>
</dbReference>
<evidence type="ECO:0000256" key="4">
    <source>
        <dbReference type="ARBA" id="ARBA00023002"/>
    </source>
</evidence>
<dbReference type="InterPro" id="IPR023753">
    <property type="entry name" value="FAD/NAD-binding_dom"/>
</dbReference>
<keyword evidence="8" id="KW-1185">Reference proteome</keyword>
<evidence type="ECO:0000313" key="8">
    <source>
        <dbReference type="Proteomes" id="UP000298424"/>
    </source>
</evidence>
<dbReference type="InterPro" id="IPR016156">
    <property type="entry name" value="FAD/NAD-linked_Rdtase_dimer_sf"/>
</dbReference>
<dbReference type="PRINTS" id="PR00411">
    <property type="entry name" value="PNDRDTASEI"/>
</dbReference>
<evidence type="ECO:0000256" key="1">
    <source>
        <dbReference type="ARBA" id="ARBA00001974"/>
    </source>
</evidence>
<name>A0A4R8ZHD8_9MICO</name>
<evidence type="ECO:0000256" key="3">
    <source>
        <dbReference type="ARBA" id="ARBA00022827"/>
    </source>
</evidence>
<keyword evidence="3" id="KW-0274">FAD</keyword>
<dbReference type="GO" id="GO:0016651">
    <property type="term" value="F:oxidoreductase activity, acting on NAD(P)H"/>
    <property type="evidence" value="ECO:0007669"/>
    <property type="project" value="TreeGrafter"/>
</dbReference>
<gene>
    <name evidence="7" type="ORF">E3T27_04555</name>
</gene>
<dbReference type="AlphaFoldDB" id="A0A4R8ZHD8"/>
<comment type="caution">
    <text evidence="7">The sequence shown here is derived from an EMBL/GenBank/DDBJ whole genome shotgun (WGS) entry which is preliminary data.</text>
</comment>
<keyword evidence="4" id="KW-0560">Oxidoreductase</keyword>
<organism evidence="7 8">
    <name type="scientific">Cryobacterium lyxosi</name>
    <dbReference type="NCBI Taxonomy" id="1259228"/>
    <lineage>
        <taxon>Bacteria</taxon>
        <taxon>Bacillati</taxon>
        <taxon>Actinomycetota</taxon>
        <taxon>Actinomycetes</taxon>
        <taxon>Micrococcales</taxon>
        <taxon>Microbacteriaceae</taxon>
        <taxon>Cryobacterium</taxon>
    </lineage>
</organism>
<accession>A0A4R8ZHD8</accession>
<evidence type="ECO:0000259" key="6">
    <source>
        <dbReference type="Pfam" id="PF14759"/>
    </source>
</evidence>
<dbReference type="PRINTS" id="PR00368">
    <property type="entry name" value="FADPNR"/>
</dbReference>
<dbReference type="Pfam" id="PF07992">
    <property type="entry name" value="Pyr_redox_2"/>
    <property type="match status" value="1"/>
</dbReference>
<proteinExistence type="predicted"/>
<dbReference type="GO" id="GO:0005737">
    <property type="term" value="C:cytoplasm"/>
    <property type="evidence" value="ECO:0007669"/>
    <property type="project" value="TreeGrafter"/>
</dbReference>
<dbReference type="InterPro" id="IPR028202">
    <property type="entry name" value="Reductase_C"/>
</dbReference>
<dbReference type="InterPro" id="IPR036188">
    <property type="entry name" value="FAD/NAD-bd_sf"/>
</dbReference>